<feature type="compositionally biased region" description="Polar residues" evidence="1">
    <location>
        <begin position="43"/>
        <end position="53"/>
    </location>
</feature>
<evidence type="ECO:0000313" key="3">
    <source>
        <dbReference type="Proteomes" id="UP001388673"/>
    </source>
</evidence>
<accession>A0AAW0YXD7</accession>
<protein>
    <submittedName>
        <fullName evidence="2">Uncharacterized protein</fullName>
    </submittedName>
</protein>
<name>A0AAW0YXD7_9TREE</name>
<dbReference type="GeneID" id="92181822"/>
<dbReference type="Proteomes" id="UP001388673">
    <property type="component" value="Unassembled WGS sequence"/>
</dbReference>
<feature type="region of interest" description="Disordered" evidence="1">
    <location>
        <begin position="134"/>
        <end position="167"/>
    </location>
</feature>
<feature type="compositionally biased region" description="Basic and acidic residues" evidence="1">
    <location>
        <begin position="219"/>
        <end position="237"/>
    </location>
</feature>
<comment type="caution">
    <text evidence="2">The sequence shown here is derived from an EMBL/GenBank/DDBJ whole genome shotgun (WGS) entry which is preliminary data.</text>
</comment>
<dbReference type="EMBL" id="JBCAWK010000008">
    <property type="protein sequence ID" value="KAK8850645.1"/>
    <property type="molecule type" value="Genomic_DNA"/>
</dbReference>
<organism evidence="2 3">
    <name type="scientific">Kwoniella newhampshirensis</name>
    <dbReference type="NCBI Taxonomy" id="1651941"/>
    <lineage>
        <taxon>Eukaryota</taxon>
        <taxon>Fungi</taxon>
        <taxon>Dikarya</taxon>
        <taxon>Basidiomycota</taxon>
        <taxon>Agaricomycotina</taxon>
        <taxon>Tremellomycetes</taxon>
        <taxon>Tremellales</taxon>
        <taxon>Cryptococcaceae</taxon>
        <taxon>Kwoniella</taxon>
    </lineage>
</organism>
<evidence type="ECO:0000256" key="1">
    <source>
        <dbReference type="SAM" id="MobiDB-lite"/>
    </source>
</evidence>
<reference evidence="2 3" key="1">
    <citation type="journal article" date="2024" name="bioRxiv">
        <title>Comparative genomics of Cryptococcus and Kwoniella reveals pathogenesis evolution and contrasting karyotype dynamics via intercentromeric recombination or chromosome fusion.</title>
        <authorList>
            <person name="Coelho M.A."/>
            <person name="David-Palma M."/>
            <person name="Shea T."/>
            <person name="Bowers K."/>
            <person name="McGinley-Smith S."/>
            <person name="Mohammad A.W."/>
            <person name="Gnirke A."/>
            <person name="Yurkov A.M."/>
            <person name="Nowrousian M."/>
            <person name="Sun S."/>
            <person name="Cuomo C.A."/>
            <person name="Heitman J."/>
        </authorList>
    </citation>
    <scope>NUCLEOTIDE SEQUENCE [LARGE SCALE GENOMIC DNA]</scope>
    <source>
        <strain evidence="2 3">CBS 13917</strain>
    </source>
</reference>
<gene>
    <name evidence="2" type="ORF">IAR55_004564</name>
</gene>
<proteinExistence type="predicted"/>
<feature type="compositionally biased region" description="Polar residues" evidence="1">
    <location>
        <begin position="86"/>
        <end position="113"/>
    </location>
</feature>
<dbReference type="RefSeq" id="XP_066802076.1">
    <property type="nucleotide sequence ID" value="XM_066947662.1"/>
</dbReference>
<sequence length="245" mass="27217">MIYRDSVVPTSTSSNSYPSTLSGLSHSALGLTDSPLPAPDRMTANSEISSTDSPPRPLRNVHQSQSKSSLRQEVTKYTAASRLAKGSSQMLLQPQQKVSQSNLRPIMNNNNSPSRHEALDKSATPTIASARVSKPPVEDLLQSKTAQAAATIPTRKPKPSPSETETTLAEEWETELVKNARNLTIHRVPSHHNLTIEKEEQRQKELDWEQFGAWEDHRDAAREAEDRVRRDAGRKIGESALVKRR</sequence>
<feature type="compositionally biased region" description="Polar residues" evidence="1">
    <location>
        <begin position="61"/>
        <end position="72"/>
    </location>
</feature>
<feature type="region of interest" description="Disordered" evidence="1">
    <location>
        <begin position="1"/>
        <end position="118"/>
    </location>
</feature>
<evidence type="ECO:0000313" key="2">
    <source>
        <dbReference type="EMBL" id="KAK8850645.1"/>
    </source>
</evidence>
<feature type="compositionally biased region" description="Low complexity" evidence="1">
    <location>
        <begin position="1"/>
        <end position="25"/>
    </location>
</feature>
<feature type="region of interest" description="Disordered" evidence="1">
    <location>
        <begin position="219"/>
        <end position="245"/>
    </location>
</feature>
<keyword evidence="3" id="KW-1185">Reference proteome</keyword>
<dbReference type="KEGG" id="kne:92181822"/>
<dbReference type="AlphaFoldDB" id="A0AAW0YXD7"/>